<proteinExistence type="predicted"/>
<dbReference type="RefSeq" id="WP_190328299.1">
    <property type="nucleotide sequence ID" value="NZ_CP061171.1"/>
</dbReference>
<gene>
    <name evidence="1" type="ORF">H9N25_06175</name>
</gene>
<reference evidence="1 2" key="1">
    <citation type="submission" date="2020-09" db="EMBL/GenBank/DDBJ databases">
        <title>Pedobacter sp. SW-16 isolated from soil near Yeocheon.</title>
        <authorList>
            <person name="Im H.S."/>
            <person name="Joung Y."/>
            <person name="Lee S.-S."/>
        </authorList>
    </citation>
    <scope>NUCLEOTIDE SEQUENCE [LARGE SCALE GENOMIC DNA]</scope>
    <source>
        <strain evidence="1 2">SW-16</strain>
    </source>
</reference>
<accession>A0ABX6TKH0</accession>
<name>A0ABX6TKH0_9SPHI</name>
<dbReference type="Proteomes" id="UP000516439">
    <property type="component" value="Chromosome"/>
</dbReference>
<sequence>MPVYTDFAVRLKREWEENINLAYSHREWDAINIKMLIGHQYFTDYGKQFLQKKKDRNIEKLIQRFT</sequence>
<organism evidence="1 2">
    <name type="scientific">Pedobacter riviphilus</name>
    <dbReference type="NCBI Taxonomy" id="2766984"/>
    <lineage>
        <taxon>Bacteria</taxon>
        <taxon>Pseudomonadati</taxon>
        <taxon>Bacteroidota</taxon>
        <taxon>Sphingobacteriia</taxon>
        <taxon>Sphingobacteriales</taxon>
        <taxon>Sphingobacteriaceae</taxon>
        <taxon>Pedobacter</taxon>
    </lineage>
</organism>
<evidence type="ECO:0000313" key="2">
    <source>
        <dbReference type="Proteomes" id="UP000516439"/>
    </source>
</evidence>
<dbReference type="EMBL" id="CP061171">
    <property type="protein sequence ID" value="QNR86014.1"/>
    <property type="molecule type" value="Genomic_DNA"/>
</dbReference>
<evidence type="ECO:0000313" key="1">
    <source>
        <dbReference type="EMBL" id="QNR86014.1"/>
    </source>
</evidence>
<keyword evidence="2" id="KW-1185">Reference proteome</keyword>
<protein>
    <submittedName>
        <fullName evidence="1">Uncharacterized protein</fullName>
    </submittedName>
</protein>